<dbReference type="EMBL" id="QLTK01000002">
    <property type="protein sequence ID" value="RAS38250.1"/>
    <property type="molecule type" value="Genomic_DNA"/>
</dbReference>
<organism evidence="1 2">
    <name type="scientific">Paraburkholderia bryophila</name>
    <dbReference type="NCBI Taxonomy" id="420952"/>
    <lineage>
        <taxon>Bacteria</taxon>
        <taxon>Pseudomonadati</taxon>
        <taxon>Pseudomonadota</taxon>
        <taxon>Betaproteobacteria</taxon>
        <taxon>Burkholderiales</taxon>
        <taxon>Burkholderiaceae</taxon>
        <taxon>Paraburkholderia</taxon>
    </lineage>
</organism>
<evidence type="ECO:0000313" key="1">
    <source>
        <dbReference type="EMBL" id="RAS38250.1"/>
    </source>
</evidence>
<protein>
    <recommendedName>
        <fullName evidence="3">Lipoprotein</fullName>
    </recommendedName>
</protein>
<dbReference type="Proteomes" id="UP000248918">
    <property type="component" value="Unassembled WGS sequence"/>
</dbReference>
<reference evidence="1 2" key="1">
    <citation type="submission" date="2018-06" db="EMBL/GenBank/DDBJ databases">
        <title>Genomic Encyclopedia of Type Strains, Phase III (KMG-III): the genomes of soil and plant-associated and newly described type strains.</title>
        <authorList>
            <person name="Whitman W."/>
        </authorList>
    </citation>
    <scope>NUCLEOTIDE SEQUENCE [LARGE SCALE GENOMIC DNA]</scope>
    <source>
        <strain evidence="1 2">LMG 23644</strain>
    </source>
</reference>
<proteinExistence type="predicted"/>
<accession>A0A329CV06</accession>
<sequence>MKELKKRAVNKQVVLGTGLALLLSACGGGSSGGSGSTSNSANLSAVQQNYESAALAANGGLHYVSGALSFTTSSTGVLGMSSNSTFYSDDSSVAQSPANGAQMLSVSYSSVSSALRVPTLAVDRLVTNGAVASTAMPPQVQVSYNGANVQEDYLAADGKTTLRTVLGTSYTVVPLTGLISASPAELFANSAVGLITNTINGQALYNTQATWQTGAAYVKVVRQYAADTLYAYDCVAPATTGNTPTPCSAAISTLEGFFPYTSTADGKTYQLGDGQIVTVAGVRAWVANAQLGGATTDYRVYYQSNGGISAGYLIRSGTTLQITPLGGGTPQSNAYFLNGAALGSLKSAISF</sequence>
<dbReference type="PROSITE" id="PS51257">
    <property type="entry name" value="PROKAR_LIPOPROTEIN"/>
    <property type="match status" value="1"/>
</dbReference>
<evidence type="ECO:0000313" key="2">
    <source>
        <dbReference type="Proteomes" id="UP000248918"/>
    </source>
</evidence>
<evidence type="ECO:0008006" key="3">
    <source>
        <dbReference type="Google" id="ProtNLM"/>
    </source>
</evidence>
<dbReference type="OrthoDB" id="9084301at2"/>
<dbReference type="AlphaFoldDB" id="A0A329CV06"/>
<comment type="caution">
    <text evidence="1">The sequence shown here is derived from an EMBL/GenBank/DDBJ whole genome shotgun (WGS) entry which is preliminary data.</text>
</comment>
<name>A0A329CV06_9BURK</name>
<gene>
    <name evidence="1" type="ORF">BX591_102545</name>
</gene>